<gene>
    <name evidence="3" type="ORF">METZ01_LOCUS133391</name>
</gene>
<dbReference type="EMBL" id="UINC01019065">
    <property type="protein sequence ID" value="SVA80537.1"/>
    <property type="molecule type" value="Genomic_DNA"/>
</dbReference>
<reference evidence="3" key="1">
    <citation type="submission" date="2018-05" db="EMBL/GenBank/DDBJ databases">
        <authorList>
            <person name="Lanie J.A."/>
            <person name="Ng W.-L."/>
            <person name="Kazmierczak K.M."/>
            <person name="Andrzejewski T.M."/>
            <person name="Davidsen T.M."/>
            <person name="Wayne K.J."/>
            <person name="Tettelin H."/>
            <person name="Glass J.I."/>
            <person name="Rusch D."/>
            <person name="Podicherti R."/>
            <person name="Tsui H.-C.T."/>
            <person name="Winkler M.E."/>
        </authorList>
    </citation>
    <scope>NUCLEOTIDE SEQUENCE</scope>
</reference>
<feature type="domain" description="Methyltransferase" evidence="2">
    <location>
        <begin position="67"/>
        <end position="162"/>
    </location>
</feature>
<dbReference type="AlphaFoldDB" id="A0A381YVP1"/>
<dbReference type="GO" id="GO:0016126">
    <property type="term" value="P:sterol biosynthetic process"/>
    <property type="evidence" value="ECO:0007669"/>
    <property type="project" value="TreeGrafter"/>
</dbReference>
<organism evidence="3">
    <name type="scientific">marine metagenome</name>
    <dbReference type="NCBI Taxonomy" id="408172"/>
    <lineage>
        <taxon>unclassified sequences</taxon>
        <taxon>metagenomes</taxon>
        <taxon>ecological metagenomes</taxon>
    </lineage>
</organism>
<dbReference type="PANTHER" id="PTHR44068:SF1">
    <property type="entry name" value="HYPOTHETICAL LOC100005854"/>
    <property type="match status" value="1"/>
</dbReference>
<dbReference type="InterPro" id="IPR050447">
    <property type="entry name" value="Erg6_SMT_methyltransf"/>
</dbReference>
<dbReference type="InterPro" id="IPR041698">
    <property type="entry name" value="Methyltransf_25"/>
</dbReference>
<evidence type="ECO:0000313" key="3">
    <source>
        <dbReference type="EMBL" id="SVA80537.1"/>
    </source>
</evidence>
<dbReference type="CDD" id="cd02440">
    <property type="entry name" value="AdoMet_MTases"/>
    <property type="match status" value="1"/>
</dbReference>
<dbReference type="Gene3D" id="3.40.50.150">
    <property type="entry name" value="Vaccinia Virus protein VP39"/>
    <property type="match status" value="1"/>
</dbReference>
<dbReference type="Pfam" id="PF13649">
    <property type="entry name" value="Methyltransf_25"/>
    <property type="match status" value="1"/>
</dbReference>
<keyword evidence="1" id="KW-0808">Transferase</keyword>
<dbReference type="SUPFAM" id="SSF53335">
    <property type="entry name" value="S-adenosyl-L-methionine-dependent methyltransferases"/>
    <property type="match status" value="1"/>
</dbReference>
<dbReference type="InterPro" id="IPR029063">
    <property type="entry name" value="SAM-dependent_MTases_sf"/>
</dbReference>
<name>A0A381YVP1_9ZZZZ</name>
<evidence type="ECO:0000256" key="1">
    <source>
        <dbReference type="ARBA" id="ARBA00022679"/>
    </source>
</evidence>
<dbReference type="PANTHER" id="PTHR44068">
    <property type="entry name" value="ZGC:194242"/>
    <property type="match status" value="1"/>
</dbReference>
<dbReference type="GO" id="GO:0005783">
    <property type="term" value="C:endoplasmic reticulum"/>
    <property type="evidence" value="ECO:0007669"/>
    <property type="project" value="TreeGrafter"/>
</dbReference>
<sequence>MANADIKTMKLYHHVERVYNELRELGKSDKDALQVEELAAFDQMHYHGTAAVDEAVRLASIGPATSVLEIGSGLGGPARQIAHTVGTTVTALELQDDHNRLAAELTERCGLSSRVDHICGDILSYDWSGRTFDVVVSWLALYHIPHRRQLLEKCLDLLNPGGVFFAEDLFCRQSFSDDEWAEVSTELYAQYLPDFEGYRLDLENAGFVSINCKDMSDDWGEFTRERMTTYREQKVRHLRVHGESIFAGLDAFYNIVVGYFSSGQLGGIRVIANKA</sequence>
<accession>A0A381YVP1</accession>
<protein>
    <recommendedName>
        <fullName evidence="2">Methyltransferase domain-containing protein</fullName>
    </recommendedName>
</protein>
<dbReference type="GO" id="GO:0003838">
    <property type="term" value="F:sterol 24-C-methyltransferase activity"/>
    <property type="evidence" value="ECO:0007669"/>
    <property type="project" value="TreeGrafter"/>
</dbReference>
<evidence type="ECO:0000259" key="2">
    <source>
        <dbReference type="Pfam" id="PF13649"/>
    </source>
</evidence>
<proteinExistence type="predicted"/>